<accession>A0A7W6DJH7</accession>
<protein>
    <submittedName>
        <fullName evidence="1">Uncharacterized protein</fullName>
    </submittedName>
</protein>
<organism evidence="1 2">
    <name type="scientific">Sagittula marina</name>
    <dbReference type="NCBI Taxonomy" id="943940"/>
    <lineage>
        <taxon>Bacteria</taxon>
        <taxon>Pseudomonadati</taxon>
        <taxon>Pseudomonadota</taxon>
        <taxon>Alphaproteobacteria</taxon>
        <taxon>Rhodobacterales</taxon>
        <taxon>Roseobacteraceae</taxon>
        <taxon>Sagittula</taxon>
    </lineage>
</organism>
<dbReference type="RefSeq" id="WP_183963032.1">
    <property type="nucleotide sequence ID" value="NZ_BAABBZ010000014.1"/>
</dbReference>
<sequence>MRNSVTEGGVTGDEVDLTHASHTGIAVEVARYFAGSGCNEHASVDACGRSAYSPRLSSFCI</sequence>
<reference evidence="1 2" key="1">
    <citation type="submission" date="2020-08" db="EMBL/GenBank/DDBJ databases">
        <title>Genomic Encyclopedia of Type Strains, Phase IV (KMG-IV): sequencing the most valuable type-strain genomes for metagenomic binning, comparative biology and taxonomic classification.</title>
        <authorList>
            <person name="Goeker M."/>
        </authorList>
    </citation>
    <scope>NUCLEOTIDE SEQUENCE [LARGE SCALE GENOMIC DNA]</scope>
    <source>
        <strain evidence="1 2">DSM 102235</strain>
    </source>
</reference>
<dbReference type="Proteomes" id="UP000541426">
    <property type="component" value="Unassembled WGS sequence"/>
</dbReference>
<proteinExistence type="predicted"/>
<evidence type="ECO:0000313" key="1">
    <source>
        <dbReference type="EMBL" id="MBB3984396.1"/>
    </source>
</evidence>
<dbReference type="AlphaFoldDB" id="A0A7W6DJH7"/>
<keyword evidence="2" id="KW-1185">Reference proteome</keyword>
<gene>
    <name evidence="1" type="ORF">GGQ68_000712</name>
</gene>
<dbReference type="EMBL" id="JACIEJ010000002">
    <property type="protein sequence ID" value="MBB3984396.1"/>
    <property type="molecule type" value="Genomic_DNA"/>
</dbReference>
<name>A0A7W6DJH7_9RHOB</name>
<comment type="caution">
    <text evidence="1">The sequence shown here is derived from an EMBL/GenBank/DDBJ whole genome shotgun (WGS) entry which is preliminary data.</text>
</comment>
<evidence type="ECO:0000313" key="2">
    <source>
        <dbReference type="Proteomes" id="UP000541426"/>
    </source>
</evidence>